<evidence type="ECO:0000256" key="4">
    <source>
        <dbReference type="ARBA" id="ARBA00022927"/>
    </source>
</evidence>
<evidence type="ECO:0000256" key="3">
    <source>
        <dbReference type="ARBA" id="ARBA00022448"/>
    </source>
</evidence>
<dbReference type="GO" id="GO:0043130">
    <property type="term" value="F:ubiquitin binding"/>
    <property type="evidence" value="ECO:0007669"/>
    <property type="project" value="InterPro"/>
</dbReference>
<reference evidence="10" key="2">
    <citation type="submission" date="2021-05" db="UniProtKB">
        <authorList>
            <consortium name="EnsemblPlants"/>
        </authorList>
    </citation>
    <scope>IDENTIFICATION</scope>
    <source>
        <strain evidence="10">subsp. malaccensis</strain>
    </source>
</reference>
<dbReference type="SUPFAM" id="SSF89009">
    <property type="entry name" value="GAT-like domain"/>
    <property type="match status" value="1"/>
</dbReference>
<feature type="compositionally biased region" description="Pro residues" evidence="6">
    <location>
        <begin position="422"/>
        <end position="431"/>
    </location>
</feature>
<gene>
    <name evidence="9" type="ORF">GSMUA_212590.1</name>
</gene>
<dbReference type="Gene3D" id="1.25.40.90">
    <property type="match status" value="1"/>
</dbReference>
<evidence type="ECO:0000259" key="8">
    <source>
        <dbReference type="PROSITE" id="PS50909"/>
    </source>
</evidence>
<dbReference type="FunCoup" id="A0A804IAA5">
    <property type="interactions" value="2269"/>
</dbReference>
<feature type="region of interest" description="Disordered" evidence="6">
    <location>
        <begin position="545"/>
        <end position="618"/>
    </location>
</feature>
<dbReference type="OrthoDB" id="2018246at2759"/>
<reference evidence="9" key="1">
    <citation type="submission" date="2021-03" db="EMBL/GenBank/DDBJ databases">
        <authorList>
            <consortium name="Genoscope - CEA"/>
            <person name="William W."/>
        </authorList>
    </citation>
    <scope>NUCLEOTIDE SEQUENCE</scope>
    <source>
        <strain evidence="9">Doubled-haploid Pahang</strain>
    </source>
</reference>
<evidence type="ECO:0000313" key="11">
    <source>
        <dbReference type="Proteomes" id="UP000012960"/>
    </source>
</evidence>
<dbReference type="Pfam" id="PF03127">
    <property type="entry name" value="GAT"/>
    <property type="match status" value="1"/>
</dbReference>
<dbReference type="GO" id="GO:0016020">
    <property type="term" value="C:membrane"/>
    <property type="evidence" value="ECO:0007669"/>
    <property type="project" value="UniProtKB-SubCell"/>
</dbReference>
<dbReference type="EnsemblPlants" id="Ma03_t09690.1">
    <property type="protein sequence ID" value="Ma03_p09690.1"/>
    <property type="gene ID" value="Ma03_g09690"/>
</dbReference>
<dbReference type="InterPro" id="IPR002014">
    <property type="entry name" value="VHS_dom"/>
</dbReference>
<dbReference type="Gene3D" id="1.20.58.160">
    <property type="match status" value="1"/>
</dbReference>
<dbReference type="InterPro" id="IPR004152">
    <property type="entry name" value="GAT_dom"/>
</dbReference>
<evidence type="ECO:0000256" key="6">
    <source>
        <dbReference type="SAM" id="MobiDB-lite"/>
    </source>
</evidence>
<feature type="region of interest" description="Disordered" evidence="6">
    <location>
        <begin position="279"/>
        <end position="520"/>
    </location>
</feature>
<dbReference type="GO" id="GO:0005737">
    <property type="term" value="C:cytoplasm"/>
    <property type="evidence" value="ECO:0007669"/>
    <property type="project" value="UniProtKB-ARBA"/>
</dbReference>
<feature type="domain" description="GAT" evidence="8">
    <location>
        <begin position="189"/>
        <end position="277"/>
    </location>
</feature>
<feature type="domain" description="VHS" evidence="7">
    <location>
        <begin position="16"/>
        <end position="145"/>
    </location>
</feature>
<feature type="compositionally biased region" description="Polar residues" evidence="6">
    <location>
        <begin position="551"/>
        <end position="564"/>
    </location>
</feature>
<evidence type="ECO:0000256" key="5">
    <source>
        <dbReference type="ARBA" id="ARBA00023136"/>
    </source>
</evidence>
<protein>
    <submittedName>
        <fullName evidence="9">(wild Malaysian banana) hypothetical protein</fullName>
    </submittedName>
</protein>
<feature type="compositionally biased region" description="Polar residues" evidence="6">
    <location>
        <begin position="500"/>
        <end position="517"/>
    </location>
</feature>
<dbReference type="PROSITE" id="PS50179">
    <property type="entry name" value="VHS"/>
    <property type="match status" value="1"/>
</dbReference>
<name>A0A804IAA5_MUSAM</name>
<dbReference type="AlphaFoldDB" id="A0A804IAA5"/>
<dbReference type="Gramene" id="Ma03_t09690.1">
    <property type="protein sequence ID" value="Ma03_p09690.1"/>
    <property type="gene ID" value="Ma03_g09690"/>
</dbReference>
<keyword evidence="3" id="KW-0813">Transport</keyword>
<keyword evidence="4" id="KW-0653">Protein transport</keyword>
<dbReference type="Pfam" id="PF00790">
    <property type="entry name" value="VHS"/>
    <property type="match status" value="1"/>
</dbReference>
<dbReference type="SUPFAM" id="SSF48464">
    <property type="entry name" value="ENTH/VHS domain"/>
    <property type="match status" value="1"/>
</dbReference>
<dbReference type="GO" id="GO:0043328">
    <property type="term" value="P:protein transport to vacuole involved in ubiquitin-dependent protein catabolic process via the multivesicular body sorting pathway"/>
    <property type="evidence" value="ECO:0007669"/>
    <property type="project" value="InterPro"/>
</dbReference>
<dbReference type="Proteomes" id="UP000012960">
    <property type="component" value="Unplaced"/>
</dbReference>
<proteinExistence type="inferred from homology"/>
<dbReference type="CDD" id="cd14231">
    <property type="entry name" value="GAT_GGA-like_plant"/>
    <property type="match status" value="1"/>
</dbReference>
<dbReference type="CDD" id="cd03561">
    <property type="entry name" value="VHS"/>
    <property type="match status" value="1"/>
</dbReference>
<keyword evidence="5" id="KW-0472">Membrane</keyword>
<dbReference type="PROSITE" id="PS50909">
    <property type="entry name" value="GAT"/>
    <property type="match status" value="1"/>
</dbReference>
<evidence type="ECO:0000259" key="7">
    <source>
        <dbReference type="PROSITE" id="PS50179"/>
    </source>
</evidence>
<dbReference type="InterPro" id="IPR008942">
    <property type="entry name" value="ENTH_VHS"/>
</dbReference>
<evidence type="ECO:0000256" key="1">
    <source>
        <dbReference type="ARBA" id="ARBA00004170"/>
    </source>
</evidence>
<feature type="compositionally biased region" description="Acidic residues" evidence="6">
    <location>
        <begin position="327"/>
        <end position="337"/>
    </location>
</feature>
<dbReference type="EMBL" id="HG996468">
    <property type="protein sequence ID" value="CAG1849673.1"/>
    <property type="molecule type" value="Genomic_DNA"/>
</dbReference>
<dbReference type="OMA" id="KHDAMAS"/>
<dbReference type="InterPro" id="IPR038425">
    <property type="entry name" value="GAT_sf"/>
</dbReference>
<keyword evidence="11" id="KW-1185">Reference proteome</keyword>
<evidence type="ECO:0000256" key="2">
    <source>
        <dbReference type="ARBA" id="ARBA00007708"/>
    </source>
</evidence>
<evidence type="ECO:0000313" key="10">
    <source>
        <dbReference type="EnsemblPlants" id="Ma03_p09690.1"/>
    </source>
</evidence>
<feature type="compositionally biased region" description="Polar residues" evidence="6">
    <location>
        <begin position="456"/>
        <end position="467"/>
    </location>
</feature>
<evidence type="ECO:0000313" key="9">
    <source>
        <dbReference type="EMBL" id="CAG1849673.1"/>
    </source>
</evidence>
<sequence length="618" mass="66655">MLSSSSSSATVRVEKATSDLLMGPDWTLNMDICDSVNSDHGQAKDVVKAVKKRLQHKNPKVQFLALTLLETMIKNCGNYVHFQVVEREILQEMVKIVRKKTDMQVRDKILELLDSWQVAFGGAGGKYPQFYLAYADLKRSGVQFPERSSDATLIFNPAGHATNETTHPPIGYGMPSNSALRLDEAMASEMAKLSLSDLASMQSVMELLSEMLKAVNPNDRSAVKDEVIIDLVNQCRSNQTRLMQLIDSIRDEELLGRGLELNDNLQSLLAKHDAIASGSPLPAEVSESITEHDAITSSSPPPVDVSESITSSRTPVVPQPAAISWYDDGEEDEDDDFAQLARRNSKSKPLGGDSKSAATSGHLSLPNPSDIIPSTVASTMDGASSSEASSELTLPDPPTPVKTATKEQDIVDLLSITLSSNPSPPHTPLTPPVVSDQNGSPPVPSAGQGYPVNQAYIPQNSYTAPWAQTQTHSPSPPRPQPQPEVFLNSSGYPPPPWATSDPNASPNTNPFIPTTYQHPAPGAGGFSATYTSMQTSRPVQFYNSFGPRVNNVPTTKTQTNTSLGHKTGKPNSPKPYVYTNRLFDDLLDLRNPSTGPKTSSQNSTFSGTSSQGMINGSK</sequence>
<feature type="compositionally biased region" description="Low complexity" evidence="6">
    <location>
        <begin position="598"/>
        <end position="612"/>
    </location>
</feature>
<dbReference type="GO" id="GO:0035091">
    <property type="term" value="F:phosphatidylinositol binding"/>
    <property type="evidence" value="ECO:0007669"/>
    <property type="project" value="InterPro"/>
</dbReference>
<dbReference type="InterPro" id="IPR044836">
    <property type="entry name" value="TOL_plant"/>
</dbReference>
<dbReference type="PANTHER" id="PTHR45898:SF2">
    <property type="entry name" value="TOM1-LIKE PROTEIN 6"/>
    <property type="match status" value="1"/>
</dbReference>
<comment type="subcellular location">
    <subcellularLocation>
        <location evidence="1">Membrane</location>
        <topology evidence="1">Peripheral membrane protein</topology>
    </subcellularLocation>
</comment>
<organism evidence="10 11">
    <name type="scientific">Musa acuminata subsp. malaccensis</name>
    <name type="common">Wild banana</name>
    <name type="synonym">Musa malaccensis</name>
    <dbReference type="NCBI Taxonomy" id="214687"/>
    <lineage>
        <taxon>Eukaryota</taxon>
        <taxon>Viridiplantae</taxon>
        <taxon>Streptophyta</taxon>
        <taxon>Embryophyta</taxon>
        <taxon>Tracheophyta</taxon>
        <taxon>Spermatophyta</taxon>
        <taxon>Magnoliopsida</taxon>
        <taxon>Liliopsida</taxon>
        <taxon>Zingiberales</taxon>
        <taxon>Musaceae</taxon>
        <taxon>Musa</taxon>
    </lineage>
</organism>
<comment type="similarity">
    <text evidence="2">Belongs to the TOM1 family.</text>
</comment>
<dbReference type="PANTHER" id="PTHR45898">
    <property type="entry name" value="TOM1-LIKE PROTEIN"/>
    <property type="match status" value="1"/>
</dbReference>
<accession>A0A804IAA5</accession>
<dbReference type="SMART" id="SM00288">
    <property type="entry name" value="VHS"/>
    <property type="match status" value="1"/>
</dbReference>
<dbReference type="FunFam" id="1.25.40.90:FF:000028">
    <property type="entry name" value="TOM1-like protein 2"/>
    <property type="match status" value="1"/>
</dbReference>